<evidence type="ECO:0000256" key="3">
    <source>
        <dbReference type="ARBA" id="ARBA00011970"/>
    </source>
</evidence>
<dbReference type="Gene3D" id="3.40.50.2000">
    <property type="entry name" value="Glycogen Phosphorylase B"/>
    <property type="match status" value="1"/>
</dbReference>
<dbReference type="SUPFAM" id="SSF48452">
    <property type="entry name" value="TPR-like"/>
    <property type="match status" value="2"/>
</dbReference>
<dbReference type="InterPro" id="IPR011990">
    <property type="entry name" value="TPR-like_helical_dom_sf"/>
</dbReference>
<keyword evidence="4" id="KW-0328">Glycosyltransferase</keyword>
<dbReference type="InterPro" id="IPR029489">
    <property type="entry name" value="OGT/SEC/SPY_C"/>
</dbReference>
<dbReference type="EMBL" id="RJKX01000013">
    <property type="protein sequence ID" value="ROQ00271.1"/>
    <property type="molecule type" value="Genomic_DNA"/>
</dbReference>
<keyword evidence="7 8" id="KW-0802">TPR repeat</keyword>
<dbReference type="Gene3D" id="3.40.50.11380">
    <property type="match status" value="1"/>
</dbReference>
<feature type="repeat" description="TPR" evidence="8">
    <location>
        <begin position="109"/>
        <end position="142"/>
    </location>
</feature>
<dbReference type="Pfam" id="PF13432">
    <property type="entry name" value="TPR_16"/>
    <property type="match status" value="4"/>
</dbReference>
<evidence type="ECO:0000256" key="6">
    <source>
        <dbReference type="ARBA" id="ARBA00022737"/>
    </source>
</evidence>
<comment type="pathway">
    <text evidence="1">Protein modification; protein glycosylation.</text>
</comment>
<reference evidence="10 11" key="1">
    <citation type="submission" date="2018-11" db="EMBL/GenBank/DDBJ databases">
        <title>Genomic Encyclopedia of Type Strains, Phase IV (KMG-IV): sequencing the most valuable type-strain genomes for metagenomic binning, comparative biology and taxonomic classification.</title>
        <authorList>
            <person name="Goeker M."/>
        </authorList>
    </citation>
    <scope>NUCLEOTIDE SEQUENCE [LARGE SCALE GENOMIC DNA]</scope>
    <source>
        <strain evidence="10 11">DSM 5900</strain>
    </source>
</reference>
<evidence type="ECO:0000256" key="8">
    <source>
        <dbReference type="PROSITE-ProRule" id="PRU00339"/>
    </source>
</evidence>
<keyword evidence="11" id="KW-1185">Reference proteome</keyword>
<sequence>MKRPQTDDSILAAAERLHRAGRLDEAAAAYRAVLGARPAHAVAWHRLGIVALQAGQPAAALAPLGRAIELAPRDGAMRHDLGHALAGLGRLEDAAAAWAEAGRLAPRMASAHANRGTALAALGRFADAVPAFRAALQADPNHRDAWLGHADSLLQAGRPAEALSALDRARVRLGAHPDFAVVRGLALRRLGQGPAALALLEETVALAPAHAGAWGALGLVRLDGRDDAGAAAALERAEALDPGRADVPFNRATAEHNRDRLGDALAALDRAVARAPAFAAAHLHRGYVLLDHGRPEEAGAAFERVLAIEPAHAAAGSARLFALNYLSDRDGGEVAALHRAWGDAVAAAVPATAPATLDRDPDRRLRIGYLSADFRAHSVAWFLAPLLFAHDRDRVEVIAYADVPAGGDAVTARLHANCDRWRDIHGMDDDAVAGLIRADAVDILVDLGGHTAHSRLPVLARRPAPVQGTWLGYPNTTGLAAVDFRVTDAIADPPGINDAQYSERLVRLDRPFLCYDLPPDAPPPRVPGQPVTFGSFNVPAKISPETVAAWAAILAAVPGARLLLKARGLDDPATAELWRGRFAAAGVDPGRLLLRGRVSSPAGHLAQYGLVDVALDPFPYNGTTTTMEALAMGVPVVGLAGDRHAARVGAAILRPLGLEGLLAEDVRGYVGIAAGLAADGAMRARLRAALPGRLRASSLCDAAGFAAAMEAAYRAEWHRRVAMKS</sequence>
<keyword evidence="5 10" id="KW-0808">Transferase</keyword>
<dbReference type="GO" id="GO:0097363">
    <property type="term" value="F:protein O-acetylglucosaminyltransferase activity"/>
    <property type="evidence" value="ECO:0007669"/>
    <property type="project" value="UniProtKB-EC"/>
</dbReference>
<dbReference type="PROSITE" id="PS50005">
    <property type="entry name" value="TPR"/>
    <property type="match status" value="3"/>
</dbReference>
<dbReference type="Gene3D" id="1.25.40.10">
    <property type="entry name" value="Tetratricopeptide repeat domain"/>
    <property type="match status" value="4"/>
</dbReference>
<gene>
    <name evidence="10" type="ORF">EDC65_2067</name>
</gene>
<evidence type="ECO:0000256" key="2">
    <source>
        <dbReference type="ARBA" id="ARBA00005386"/>
    </source>
</evidence>
<evidence type="ECO:0000313" key="11">
    <source>
        <dbReference type="Proteomes" id="UP000278222"/>
    </source>
</evidence>
<organism evidence="10 11">
    <name type="scientific">Stella humosa</name>
    <dbReference type="NCBI Taxonomy" id="94"/>
    <lineage>
        <taxon>Bacteria</taxon>
        <taxon>Pseudomonadati</taxon>
        <taxon>Pseudomonadota</taxon>
        <taxon>Alphaproteobacteria</taxon>
        <taxon>Rhodospirillales</taxon>
        <taxon>Stellaceae</taxon>
        <taxon>Stella</taxon>
    </lineage>
</organism>
<evidence type="ECO:0000259" key="9">
    <source>
        <dbReference type="Pfam" id="PF13844"/>
    </source>
</evidence>
<evidence type="ECO:0000256" key="4">
    <source>
        <dbReference type="ARBA" id="ARBA00022676"/>
    </source>
</evidence>
<dbReference type="InterPro" id="IPR019734">
    <property type="entry name" value="TPR_rpt"/>
</dbReference>
<dbReference type="PANTHER" id="PTHR44835:SF1">
    <property type="entry name" value="PROTEIN O-GLCNAC TRANSFERASE"/>
    <property type="match status" value="1"/>
</dbReference>
<evidence type="ECO:0000256" key="7">
    <source>
        <dbReference type="ARBA" id="ARBA00022803"/>
    </source>
</evidence>
<dbReference type="PANTHER" id="PTHR44835">
    <property type="entry name" value="UDP-N-ACETYLGLUCOSAMINE--PEPTIDE N-ACETYLGLUCOSAMINYLTRANSFERASE SPINDLY-RELATED"/>
    <property type="match status" value="1"/>
</dbReference>
<feature type="repeat" description="TPR" evidence="8">
    <location>
        <begin position="279"/>
        <end position="312"/>
    </location>
</feature>
<comment type="caution">
    <text evidence="10">The sequence shown here is derived from an EMBL/GenBank/DDBJ whole genome shotgun (WGS) entry which is preliminary data.</text>
</comment>
<feature type="repeat" description="TPR" evidence="8">
    <location>
        <begin position="41"/>
        <end position="74"/>
    </location>
</feature>
<comment type="similarity">
    <text evidence="2">Belongs to the glycosyltransferase 41 family. O-GlcNAc transferase subfamily.</text>
</comment>
<dbReference type="SMART" id="SM00028">
    <property type="entry name" value="TPR"/>
    <property type="match status" value="8"/>
</dbReference>
<evidence type="ECO:0000256" key="1">
    <source>
        <dbReference type="ARBA" id="ARBA00004922"/>
    </source>
</evidence>
<evidence type="ECO:0000256" key="5">
    <source>
        <dbReference type="ARBA" id="ARBA00022679"/>
    </source>
</evidence>
<accession>A0A3N1M9C2</accession>
<feature type="domain" description="O-GlcNAc transferase C-terminal" evidence="9">
    <location>
        <begin position="526"/>
        <end position="707"/>
    </location>
</feature>
<dbReference type="PROSITE" id="PS50293">
    <property type="entry name" value="TPR_REGION"/>
    <property type="match status" value="1"/>
</dbReference>
<proteinExistence type="inferred from homology"/>
<dbReference type="EC" id="2.4.1.255" evidence="3"/>
<feature type="domain" description="O-GlcNAc transferase C-terminal" evidence="9">
    <location>
        <begin position="361"/>
        <end position="514"/>
    </location>
</feature>
<dbReference type="AlphaFoldDB" id="A0A3N1M9C2"/>
<protein>
    <recommendedName>
        <fullName evidence="3">protein O-GlcNAc transferase</fullName>
        <ecNumber evidence="3">2.4.1.255</ecNumber>
    </recommendedName>
</protein>
<keyword evidence="6" id="KW-0677">Repeat</keyword>
<dbReference type="Pfam" id="PF13844">
    <property type="entry name" value="Glyco_transf_41"/>
    <property type="match status" value="2"/>
</dbReference>
<dbReference type="InterPro" id="IPR051939">
    <property type="entry name" value="Glycosyltr_41/O-GlcNAc_trsf"/>
</dbReference>
<dbReference type="Proteomes" id="UP000278222">
    <property type="component" value="Unassembled WGS sequence"/>
</dbReference>
<evidence type="ECO:0000313" key="10">
    <source>
        <dbReference type="EMBL" id="ROQ00271.1"/>
    </source>
</evidence>
<dbReference type="RefSeq" id="WP_170216441.1">
    <property type="nucleotide sequence ID" value="NZ_AP019700.1"/>
</dbReference>
<name>A0A3N1M9C2_9PROT</name>